<dbReference type="OrthoDB" id="962256at2"/>
<name>A0A1M6KA93_9FLAO</name>
<dbReference type="InterPro" id="IPR035093">
    <property type="entry name" value="RelE/ParE_toxin_dom_sf"/>
</dbReference>
<proteinExistence type="predicted"/>
<dbReference type="SUPFAM" id="SSF143011">
    <property type="entry name" value="RelE-like"/>
    <property type="match status" value="1"/>
</dbReference>
<organism evidence="2 3">
    <name type="scientific">Arenibacter nanhaiticus</name>
    <dbReference type="NCBI Taxonomy" id="558155"/>
    <lineage>
        <taxon>Bacteria</taxon>
        <taxon>Pseudomonadati</taxon>
        <taxon>Bacteroidota</taxon>
        <taxon>Flavobacteriia</taxon>
        <taxon>Flavobacteriales</taxon>
        <taxon>Flavobacteriaceae</taxon>
        <taxon>Arenibacter</taxon>
    </lineage>
</organism>
<dbReference type="STRING" id="558155.SAMN04487911_1254"/>
<keyword evidence="3" id="KW-1185">Reference proteome</keyword>
<dbReference type="Gene3D" id="3.30.2310.20">
    <property type="entry name" value="RelE-like"/>
    <property type="match status" value="1"/>
</dbReference>
<evidence type="ECO:0000313" key="2">
    <source>
        <dbReference type="EMBL" id="SHJ55840.1"/>
    </source>
</evidence>
<evidence type="ECO:0000256" key="1">
    <source>
        <dbReference type="ARBA" id="ARBA00022649"/>
    </source>
</evidence>
<sequence>MGKTIIWTHQADAELNEAFLDLLEQSESLETTTKIITEIYESAAILATNPEIYKLDILKENNNGNIRAYEKHTYRISYLVEEEAVYIIRVRYARKEPLGY</sequence>
<dbReference type="EMBL" id="FQYX01000025">
    <property type="protein sequence ID" value="SHJ55840.1"/>
    <property type="molecule type" value="Genomic_DNA"/>
</dbReference>
<keyword evidence="1" id="KW-1277">Toxin-antitoxin system</keyword>
<dbReference type="Pfam" id="PF05016">
    <property type="entry name" value="ParE_toxin"/>
    <property type="match status" value="1"/>
</dbReference>
<reference evidence="2 3" key="1">
    <citation type="submission" date="2016-11" db="EMBL/GenBank/DDBJ databases">
        <authorList>
            <person name="Jaros S."/>
            <person name="Januszkiewicz K."/>
            <person name="Wedrychowicz H."/>
        </authorList>
    </citation>
    <scope>NUCLEOTIDE SEQUENCE [LARGE SCALE GENOMIC DNA]</scope>
    <source>
        <strain evidence="2 3">CGMCC 1.8863</strain>
    </source>
</reference>
<protein>
    <submittedName>
        <fullName evidence="2">Plasmid stabilization system protein ParE</fullName>
    </submittedName>
</protein>
<evidence type="ECO:0000313" key="3">
    <source>
        <dbReference type="Proteomes" id="UP000184231"/>
    </source>
</evidence>
<accession>A0A1M6KA93</accession>
<dbReference type="AlphaFoldDB" id="A0A1M6KA93"/>
<dbReference type="Proteomes" id="UP000184231">
    <property type="component" value="Unassembled WGS sequence"/>
</dbReference>
<dbReference type="InterPro" id="IPR007712">
    <property type="entry name" value="RelE/ParE_toxin"/>
</dbReference>
<dbReference type="RefSeq" id="WP_072765331.1">
    <property type="nucleotide sequence ID" value="NZ_FQYX01000025.1"/>
</dbReference>
<gene>
    <name evidence="2" type="ORF">SAMN04487911_1254</name>
</gene>